<sequence>MYTYVILNYSLYNTIHFRFTSDSLQIQFRFNLLWKSLCLEGNSLFAAAFIEELTTHPEGRIDRHYTRMREEMSHISPNQDTCTPLLVPSSRSLWSHNIAHFVLTPNIATAIANLPSDQSRHELLPIALPGADILDQAPIYSITRAGACQRGIRGFRYGAWAHP</sequence>
<comment type="caution">
    <text evidence="1">The sequence shown here is derived from an EMBL/GenBank/DDBJ whole genome shotgun (WGS) entry which is preliminary data.</text>
</comment>
<name>A0A0M8P3W7_9EURO</name>
<dbReference type="EMBL" id="LHQQ01000175">
    <property type="protein sequence ID" value="KOS40151.1"/>
    <property type="molecule type" value="Genomic_DNA"/>
</dbReference>
<dbReference type="Proteomes" id="UP000037696">
    <property type="component" value="Unassembled WGS sequence"/>
</dbReference>
<proteinExistence type="predicted"/>
<evidence type="ECO:0000313" key="2">
    <source>
        <dbReference type="Proteomes" id="UP000037696"/>
    </source>
</evidence>
<accession>A0A0M8P3W7</accession>
<reference evidence="1 2" key="1">
    <citation type="submission" date="2015-08" db="EMBL/GenBank/DDBJ databases">
        <title>Genome sequencing of Penicillium nordicum.</title>
        <authorList>
            <person name="Nguyen H.D."/>
            <person name="Seifert K.A."/>
        </authorList>
    </citation>
    <scope>NUCLEOTIDE SEQUENCE [LARGE SCALE GENOMIC DNA]</scope>
    <source>
        <strain evidence="1 2">DAOMC 185683</strain>
    </source>
</reference>
<keyword evidence="2" id="KW-1185">Reference proteome</keyword>
<protein>
    <submittedName>
        <fullName evidence="1">Uncharacterized protein</fullName>
    </submittedName>
</protein>
<dbReference type="AlphaFoldDB" id="A0A0M8P3W7"/>
<evidence type="ECO:0000313" key="1">
    <source>
        <dbReference type="EMBL" id="KOS40151.1"/>
    </source>
</evidence>
<organism evidence="1 2">
    <name type="scientific">Penicillium nordicum</name>
    <dbReference type="NCBI Taxonomy" id="229535"/>
    <lineage>
        <taxon>Eukaryota</taxon>
        <taxon>Fungi</taxon>
        <taxon>Dikarya</taxon>
        <taxon>Ascomycota</taxon>
        <taxon>Pezizomycotina</taxon>
        <taxon>Eurotiomycetes</taxon>
        <taxon>Eurotiomycetidae</taxon>
        <taxon>Eurotiales</taxon>
        <taxon>Aspergillaceae</taxon>
        <taxon>Penicillium</taxon>
    </lineage>
</organism>
<dbReference type="OrthoDB" id="4315677at2759"/>
<gene>
    <name evidence="1" type="ORF">ACN38_g9004</name>
</gene>